<reference evidence="1" key="1">
    <citation type="submission" date="2020-01" db="EMBL/GenBank/DDBJ databases">
        <authorList>
            <consortium name="DOE Joint Genome Institute"/>
            <person name="Haridas S."/>
            <person name="Albert R."/>
            <person name="Binder M."/>
            <person name="Bloem J."/>
            <person name="Labutti K."/>
            <person name="Salamov A."/>
            <person name="Andreopoulos B."/>
            <person name="Baker S.E."/>
            <person name="Barry K."/>
            <person name="Bills G."/>
            <person name="Bluhm B.H."/>
            <person name="Cannon C."/>
            <person name="Castanera R."/>
            <person name="Culley D.E."/>
            <person name="Daum C."/>
            <person name="Ezra D."/>
            <person name="Gonzalez J.B."/>
            <person name="Henrissat B."/>
            <person name="Kuo A."/>
            <person name="Liang C."/>
            <person name="Lipzen A."/>
            <person name="Lutzoni F."/>
            <person name="Magnuson J."/>
            <person name="Mondo S."/>
            <person name="Nolan M."/>
            <person name="Ohm R."/>
            <person name="Pangilinan J."/>
            <person name="Park H.-J."/>
            <person name="Ramirez L."/>
            <person name="Alfaro M."/>
            <person name="Sun H."/>
            <person name="Tritt A."/>
            <person name="Yoshinaga Y."/>
            <person name="Zwiers L.-H."/>
            <person name="Turgeon B.G."/>
            <person name="Goodwin S.B."/>
            <person name="Spatafora J.W."/>
            <person name="Crous P.W."/>
            <person name="Grigoriev I.V."/>
        </authorList>
    </citation>
    <scope>NUCLEOTIDE SEQUENCE</scope>
    <source>
        <strain evidence="1">P77</strain>
    </source>
</reference>
<name>A0A6A5KHJ3_9PLEO</name>
<sequence length="68" mass="8031">MQPIEQTETMAVIKRGPHELEHLTQLNQINSPLLRLPAELRNKIYEYALGDARVFILPRAFREYKKKI</sequence>
<accession>A0A6A5KHJ3</accession>
<dbReference type="EMBL" id="ML975294">
    <property type="protein sequence ID" value="KAF1834952.1"/>
    <property type="molecule type" value="Genomic_DNA"/>
</dbReference>
<dbReference type="PANTHER" id="PTHR38790:SF4">
    <property type="entry name" value="2EXR DOMAIN-CONTAINING PROTEIN"/>
    <property type="match status" value="1"/>
</dbReference>
<dbReference type="OrthoDB" id="3645052at2759"/>
<dbReference type="AlphaFoldDB" id="A0A6A5KHJ3"/>
<dbReference type="PANTHER" id="PTHR38790">
    <property type="entry name" value="2EXR DOMAIN-CONTAINING PROTEIN-RELATED"/>
    <property type="match status" value="1"/>
</dbReference>
<keyword evidence="2" id="KW-1185">Reference proteome</keyword>
<evidence type="ECO:0000313" key="2">
    <source>
        <dbReference type="Proteomes" id="UP000800040"/>
    </source>
</evidence>
<proteinExistence type="predicted"/>
<organism evidence="1 2">
    <name type="scientific">Decorospora gaudefroyi</name>
    <dbReference type="NCBI Taxonomy" id="184978"/>
    <lineage>
        <taxon>Eukaryota</taxon>
        <taxon>Fungi</taxon>
        <taxon>Dikarya</taxon>
        <taxon>Ascomycota</taxon>
        <taxon>Pezizomycotina</taxon>
        <taxon>Dothideomycetes</taxon>
        <taxon>Pleosporomycetidae</taxon>
        <taxon>Pleosporales</taxon>
        <taxon>Pleosporineae</taxon>
        <taxon>Pleosporaceae</taxon>
        <taxon>Decorospora</taxon>
    </lineage>
</organism>
<evidence type="ECO:0000313" key="1">
    <source>
        <dbReference type="EMBL" id="KAF1834952.1"/>
    </source>
</evidence>
<protein>
    <submittedName>
        <fullName evidence="1">Uncharacterized protein</fullName>
    </submittedName>
</protein>
<dbReference type="Proteomes" id="UP000800040">
    <property type="component" value="Unassembled WGS sequence"/>
</dbReference>
<gene>
    <name evidence="1" type="ORF">BDW02DRAFT_597700</name>
</gene>